<reference evidence="6 7" key="1">
    <citation type="submission" date="2015-07" db="EMBL/GenBank/DDBJ databases">
        <title>The genome of the fungus Escovopsis weberi, a specialized disease agent of ant agriculture.</title>
        <authorList>
            <person name="de Man T.J."/>
            <person name="Stajich J.E."/>
            <person name="Kubicek C.P."/>
            <person name="Chenthamara K."/>
            <person name="Atanasova L."/>
            <person name="Druzhinina I.S."/>
            <person name="Birnbaum S."/>
            <person name="Barribeau S.M."/>
            <person name="Teiling C."/>
            <person name="Suen G."/>
            <person name="Currie C."/>
            <person name="Gerardo N.M."/>
        </authorList>
    </citation>
    <scope>NUCLEOTIDE SEQUENCE [LARGE SCALE GENOMIC DNA]</scope>
</reference>
<dbReference type="Proteomes" id="UP000053831">
    <property type="component" value="Unassembled WGS sequence"/>
</dbReference>
<evidence type="ECO:0000256" key="1">
    <source>
        <dbReference type="ARBA" id="ARBA00004141"/>
    </source>
</evidence>
<feature type="transmembrane region" description="Helical" evidence="5">
    <location>
        <begin position="20"/>
        <end position="40"/>
    </location>
</feature>
<dbReference type="Pfam" id="PF04142">
    <property type="entry name" value="Nuc_sug_transp"/>
    <property type="match status" value="1"/>
</dbReference>
<dbReference type="NCBIfam" id="TIGR00803">
    <property type="entry name" value="nst"/>
    <property type="match status" value="1"/>
</dbReference>
<dbReference type="OrthoDB" id="408493at2759"/>
<dbReference type="AlphaFoldDB" id="A0A0N0RU30"/>
<dbReference type="PIRSF" id="PIRSF005799">
    <property type="entry name" value="UDP-gal_transpt"/>
    <property type="match status" value="1"/>
</dbReference>
<evidence type="ECO:0000256" key="5">
    <source>
        <dbReference type="SAM" id="Phobius"/>
    </source>
</evidence>
<dbReference type="STRING" id="150374.A0A0N0RU30"/>
<dbReference type="PANTHER" id="PTHR10231">
    <property type="entry name" value="NUCLEOTIDE-SUGAR TRANSMEMBRANE TRANSPORTER"/>
    <property type="match status" value="1"/>
</dbReference>
<comment type="subcellular location">
    <subcellularLocation>
        <location evidence="1">Membrane</location>
        <topology evidence="1">Multi-pass membrane protein</topology>
    </subcellularLocation>
</comment>
<keyword evidence="7" id="KW-1185">Reference proteome</keyword>
<protein>
    <submittedName>
        <fullName evidence="6">UDP-galactose transporter</fullName>
    </submittedName>
</protein>
<feature type="transmembrane region" description="Helical" evidence="5">
    <location>
        <begin position="313"/>
        <end position="334"/>
    </location>
</feature>
<dbReference type="EMBL" id="LGSR01000006">
    <property type="protein sequence ID" value="KOS22195.1"/>
    <property type="molecule type" value="Genomic_DNA"/>
</dbReference>
<evidence type="ECO:0000256" key="2">
    <source>
        <dbReference type="ARBA" id="ARBA00022692"/>
    </source>
</evidence>
<dbReference type="SUPFAM" id="SSF103481">
    <property type="entry name" value="Multidrug resistance efflux transporter EmrE"/>
    <property type="match status" value="1"/>
</dbReference>
<dbReference type="GO" id="GO:0000139">
    <property type="term" value="C:Golgi membrane"/>
    <property type="evidence" value="ECO:0007669"/>
    <property type="project" value="EnsemblFungi"/>
</dbReference>
<name>A0A0N0RU30_ESCWE</name>
<keyword evidence="4 5" id="KW-0472">Membrane</keyword>
<organism evidence="6 7">
    <name type="scientific">Escovopsis weberi</name>
    <dbReference type="NCBI Taxonomy" id="150374"/>
    <lineage>
        <taxon>Eukaryota</taxon>
        <taxon>Fungi</taxon>
        <taxon>Dikarya</taxon>
        <taxon>Ascomycota</taxon>
        <taxon>Pezizomycotina</taxon>
        <taxon>Sordariomycetes</taxon>
        <taxon>Hypocreomycetidae</taxon>
        <taxon>Hypocreales</taxon>
        <taxon>Hypocreaceae</taxon>
        <taxon>Escovopsis</taxon>
    </lineage>
</organism>
<evidence type="ECO:0000256" key="3">
    <source>
        <dbReference type="ARBA" id="ARBA00022989"/>
    </source>
</evidence>
<proteinExistence type="predicted"/>
<feature type="transmembrane region" description="Helical" evidence="5">
    <location>
        <begin position="341"/>
        <end position="358"/>
    </location>
</feature>
<keyword evidence="3 5" id="KW-1133">Transmembrane helix</keyword>
<dbReference type="InterPro" id="IPR037185">
    <property type="entry name" value="EmrE-like"/>
</dbReference>
<gene>
    <name evidence="6" type="ORF">ESCO_001510</name>
</gene>
<dbReference type="GO" id="GO:0005459">
    <property type="term" value="F:UDP-galactose transmembrane transporter activity"/>
    <property type="evidence" value="ECO:0007669"/>
    <property type="project" value="EnsemblFungi"/>
</dbReference>
<feature type="transmembrane region" description="Helical" evidence="5">
    <location>
        <begin position="99"/>
        <end position="116"/>
    </location>
</feature>
<evidence type="ECO:0000313" key="7">
    <source>
        <dbReference type="Proteomes" id="UP000053831"/>
    </source>
</evidence>
<dbReference type="GO" id="GO:0097624">
    <property type="term" value="P:UDP-galactose transmembrane import into Golgi lumen"/>
    <property type="evidence" value="ECO:0007669"/>
    <property type="project" value="EnsemblFungi"/>
</dbReference>
<feature type="transmembrane region" description="Helical" evidence="5">
    <location>
        <begin position="214"/>
        <end position="235"/>
    </location>
</feature>
<accession>A0A0N0RU30</accession>
<evidence type="ECO:0000313" key="6">
    <source>
        <dbReference type="EMBL" id="KOS22195.1"/>
    </source>
</evidence>
<feature type="transmembrane region" description="Helical" evidence="5">
    <location>
        <begin position="122"/>
        <end position="142"/>
    </location>
</feature>
<evidence type="ECO:0000256" key="4">
    <source>
        <dbReference type="ARBA" id="ARBA00023136"/>
    </source>
</evidence>
<feature type="transmembrane region" description="Helical" evidence="5">
    <location>
        <begin position="255"/>
        <end position="273"/>
    </location>
</feature>
<feature type="transmembrane region" description="Helical" evidence="5">
    <location>
        <begin position="285"/>
        <end position="307"/>
    </location>
</feature>
<keyword evidence="2 5" id="KW-0812">Transmembrane</keyword>
<dbReference type="InterPro" id="IPR007271">
    <property type="entry name" value="Nuc_sug_transpt"/>
</dbReference>
<comment type="caution">
    <text evidence="6">The sequence shown here is derived from an EMBL/GenBank/DDBJ whole genome shotgun (WGS) entry which is preliminary data.</text>
</comment>
<sequence>MMHYSRVVVLPAGHHRYLPTTAVFLSELIKLAFSFTLVLYEASKTLAPSTPATVLFEQIWNAVFAGDGWRLIVPAALYTLQNILQYVAVGNLDAVQFQVLYQLKILTTAGFGIFLLNRPLNLTRWLSLILLTIGVCIVSLPCPRSREDDALLSAIPAPFWPFPRSSHELGHGTSPAEPPSAHLTRRSATYQGIDDDLPASSSSSSAAAAAHMDYHLGLTAALAAALVSGLTGVVFEKVLKQSPTQASVWIRNAQLSFYAMLAALLAGVLGQDARDIRQHAFFDGYRPVVWAVVVLHAAGGILTSLVIRDGDNFVKNFATGLSIVLSLLVSIYTFEFKASKLFFIGASLVMIASYLFSLPDHAPKRPPALRLASFEKPTVESLPTPRADTQPGYDYMTRKL</sequence>